<protein>
    <submittedName>
        <fullName evidence="6">Acetylxylan esterase</fullName>
    </submittedName>
</protein>
<evidence type="ECO:0000256" key="1">
    <source>
        <dbReference type="ARBA" id="ARBA00022487"/>
    </source>
</evidence>
<evidence type="ECO:0000256" key="4">
    <source>
        <dbReference type="SAM" id="SignalP"/>
    </source>
</evidence>
<dbReference type="Pfam" id="PF22244">
    <property type="entry name" value="GCE_fung"/>
    <property type="match status" value="1"/>
</dbReference>
<evidence type="ECO:0000256" key="2">
    <source>
        <dbReference type="ARBA" id="ARBA00022729"/>
    </source>
</evidence>
<dbReference type="InterPro" id="IPR054579">
    <property type="entry name" value="GCE-like_dom"/>
</dbReference>
<comment type="caution">
    <text evidence="6">The sequence shown here is derived from an EMBL/GenBank/DDBJ whole genome shotgun (WGS) entry which is preliminary data.</text>
</comment>
<name>A0ABP8K222_9BACT</name>
<feature type="domain" description="4-O-methyl-glucuronoyl methylesterase-like" evidence="5">
    <location>
        <begin position="229"/>
        <end position="374"/>
    </location>
</feature>
<evidence type="ECO:0000256" key="3">
    <source>
        <dbReference type="ARBA" id="ARBA00022801"/>
    </source>
</evidence>
<dbReference type="EMBL" id="BAABHB010000002">
    <property type="protein sequence ID" value="GAA4399371.1"/>
    <property type="molecule type" value="Genomic_DNA"/>
</dbReference>
<organism evidence="6 7">
    <name type="scientific">Nibrella viscosa</name>
    <dbReference type="NCBI Taxonomy" id="1084524"/>
    <lineage>
        <taxon>Bacteria</taxon>
        <taxon>Pseudomonadati</taxon>
        <taxon>Bacteroidota</taxon>
        <taxon>Cytophagia</taxon>
        <taxon>Cytophagales</taxon>
        <taxon>Spirosomataceae</taxon>
        <taxon>Nibrella</taxon>
    </lineage>
</organism>
<accession>A0ABP8K222</accession>
<gene>
    <name evidence="6" type="ORF">GCM10023187_11090</name>
</gene>
<dbReference type="InterPro" id="IPR029058">
    <property type="entry name" value="AB_hydrolase_fold"/>
</dbReference>
<evidence type="ECO:0000259" key="5">
    <source>
        <dbReference type="Pfam" id="PF22244"/>
    </source>
</evidence>
<feature type="chain" id="PRO_5047044004" evidence="4">
    <location>
        <begin position="25"/>
        <end position="424"/>
    </location>
</feature>
<dbReference type="RefSeq" id="WP_345264780.1">
    <property type="nucleotide sequence ID" value="NZ_BAABHB010000002.1"/>
</dbReference>
<keyword evidence="7" id="KW-1185">Reference proteome</keyword>
<dbReference type="Gene3D" id="3.40.50.1820">
    <property type="entry name" value="alpha/beta hydrolase"/>
    <property type="match status" value="1"/>
</dbReference>
<dbReference type="SUPFAM" id="SSF53474">
    <property type="entry name" value="alpha/beta-Hydrolases"/>
    <property type="match status" value="1"/>
</dbReference>
<sequence length="424" mass="47118">MKNPLLLTALLVALLLPAAEKAGAQQIPVNYDEAKVPPYTLPDLLTTKSGRQITSRKQWESHRPELIRLFSEHVYGKMPTQPVRLRYETTSVDLNALNGTAIRKQISVFFADYPQLPPMNILLYVPKGTTQPVPVFVSMNFQGNHSVSTDPGITLSTRWLPNLGAGKVVNHQATEAARGMQDRRWPVPMILARGYALATVYYGDVEPDHPDGWKTGIRSVLSPPAGPDSWGAIGAWAWGMSRMLDYLETDPAVNARKAVLVGHSRIGKATLWAGALDSRFAAVVSNDSGEGGTALARRWYGETIEHLNTQFPYWFCPQYKAYNKNPNALPVDQHQLLALIAPRPLYVASAVEDQWADPKGEFLGAKATEPVYQLYSKTGLGMSEHPAVNQPVGQTVRYHMRTGVHDVTNYDWEQYLKFADELVK</sequence>
<keyword evidence="1" id="KW-0719">Serine esterase</keyword>
<reference evidence="7" key="1">
    <citation type="journal article" date="2019" name="Int. J. Syst. Evol. Microbiol.">
        <title>The Global Catalogue of Microorganisms (GCM) 10K type strain sequencing project: providing services to taxonomists for standard genome sequencing and annotation.</title>
        <authorList>
            <consortium name="The Broad Institute Genomics Platform"/>
            <consortium name="The Broad Institute Genome Sequencing Center for Infectious Disease"/>
            <person name="Wu L."/>
            <person name="Ma J."/>
        </authorList>
    </citation>
    <scope>NUCLEOTIDE SEQUENCE [LARGE SCALE GENOMIC DNA]</scope>
    <source>
        <strain evidence="7">JCM 17925</strain>
    </source>
</reference>
<evidence type="ECO:0000313" key="7">
    <source>
        <dbReference type="Proteomes" id="UP001500936"/>
    </source>
</evidence>
<keyword evidence="3" id="KW-0378">Hydrolase</keyword>
<dbReference type="Proteomes" id="UP001500936">
    <property type="component" value="Unassembled WGS sequence"/>
</dbReference>
<evidence type="ECO:0000313" key="6">
    <source>
        <dbReference type="EMBL" id="GAA4399371.1"/>
    </source>
</evidence>
<keyword evidence="2 4" id="KW-0732">Signal</keyword>
<proteinExistence type="predicted"/>
<feature type="signal peptide" evidence="4">
    <location>
        <begin position="1"/>
        <end position="24"/>
    </location>
</feature>